<evidence type="ECO:0000313" key="2">
    <source>
        <dbReference type="EMBL" id="CAH1402649.1"/>
    </source>
</evidence>
<sequence length="413" mass="48267">MDNNRSYPDSYYNYGEYNEYQNYRQPSSSRNENLLPKETVLKASDGNKSYYRGQENFQDSYSEDQSWNTQTRRVPNPSYSMFPSSHKKNLSHSVADSQLRNNLPQTRDLPIKGILVGGHNGNNLEGEPVIDMDDSQYYLINDRKLGPDNDKNFYDDYNEQTDDEISYKEGNVYDYNATDNAYESSIRDMAMFDPRERANKQFPKPMHGNSHCEKPESSPYSNNDDYYMVQQRNTPSSSQGYNQSRLQNLNRNRTLMHSPSNRQEMYKQLATEKLNETFNELKNAGLNEKNEEYKPQRQDSFAGMDRYKYQDLINENTKRSAMMSHLNKYKTSNDNEQINRRLYYPLSKTQDASCNTNRKIQMGPEELKSKNSSQGEPGSFVHMHKEYQNCPSVPGCCVDVYSNYRKEKIPDSM</sequence>
<gene>
    <name evidence="2" type="ORF">NEZAVI_LOCUS11414</name>
</gene>
<dbReference type="EMBL" id="OV725081">
    <property type="protein sequence ID" value="CAH1402649.1"/>
    <property type="molecule type" value="Genomic_DNA"/>
</dbReference>
<dbReference type="Proteomes" id="UP001152798">
    <property type="component" value="Chromosome 5"/>
</dbReference>
<accession>A0A9P0HJ05</accession>
<feature type="region of interest" description="Disordered" evidence="1">
    <location>
        <begin position="199"/>
        <end position="226"/>
    </location>
</feature>
<proteinExistence type="predicted"/>
<dbReference type="OrthoDB" id="6612758at2759"/>
<dbReference type="AlphaFoldDB" id="A0A9P0HJ05"/>
<reference evidence="2" key="1">
    <citation type="submission" date="2022-01" db="EMBL/GenBank/DDBJ databases">
        <authorList>
            <person name="King R."/>
        </authorList>
    </citation>
    <scope>NUCLEOTIDE SEQUENCE</scope>
</reference>
<evidence type="ECO:0000256" key="1">
    <source>
        <dbReference type="SAM" id="MobiDB-lite"/>
    </source>
</evidence>
<feature type="region of interest" description="Disordered" evidence="1">
    <location>
        <begin position="45"/>
        <end position="94"/>
    </location>
</feature>
<evidence type="ECO:0000313" key="3">
    <source>
        <dbReference type="Proteomes" id="UP001152798"/>
    </source>
</evidence>
<protein>
    <submittedName>
        <fullName evidence="2">Uncharacterized protein</fullName>
    </submittedName>
</protein>
<keyword evidence="3" id="KW-1185">Reference proteome</keyword>
<feature type="compositionally biased region" description="Polar residues" evidence="1">
    <location>
        <begin position="55"/>
        <end position="83"/>
    </location>
</feature>
<name>A0A9P0HJ05_NEZVI</name>
<organism evidence="2 3">
    <name type="scientific">Nezara viridula</name>
    <name type="common">Southern green stink bug</name>
    <name type="synonym">Cimex viridulus</name>
    <dbReference type="NCBI Taxonomy" id="85310"/>
    <lineage>
        <taxon>Eukaryota</taxon>
        <taxon>Metazoa</taxon>
        <taxon>Ecdysozoa</taxon>
        <taxon>Arthropoda</taxon>
        <taxon>Hexapoda</taxon>
        <taxon>Insecta</taxon>
        <taxon>Pterygota</taxon>
        <taxon>Neoptera</taxon>
        <taxon>Paraneoptera</taxon>
        <taxon>Hemiptera</taxon>
        <taxon>Heteroptera</taxon>
        <taxon>Panheteroptera</taxon>
        <taxon>Pentatomomorpha</taxon>
        <taxon>Pentatomoidea</taxon>
        <taxon>Pentatomidae</taxon>
        <taxon>Pentatominae</taxon>
        <taxon>Nezara</taxon>
    </lineage>
</organism>